<dbReference type="KEGG" id="wjo:FOL01_1809"/>
<evidence type="ECO:0000256" key="3">
    <source>
        <dbReference type="ARBA" id="ARBA00022777"/>
    </source>
</evidence>
<evidence type="ECO:0000259" key="5">
    <source>
        <dbReference type="Pfam" id="PF02782"/>
    </source>
</evidence>
<feature type="domain" description="Carbohydrate kinase FGGY N-terminal" evidence="4">
    <location>
        <begin position="16"/>
        <end position="241"/>
    </location>
</feature>
<evidence type="ECO:0000256" key="2">
    <source>
        <dbReference type="ARBA" id="ARBA00022679"/>
    </source>
</evidence>
<dbReference type="Proteomes" id="UP000185473">
    <property type="component" value="Chromosome"/>
</dbReference>
<keyword evidence="2" id="KW-0808">Transferase</keyword>
<dbReference type="InterPro" id="IPR018484">
    <property type="entry name" value="FGGY_N"/>
</dbReference>
<dbReference type="Pfam" id="PF00370">
    <property type="entry name" value="FGGY_N"/>
    <property type="match status" value="1"/>
</dbReference>
<dbReference type="STRING" id="1631871.FOL01_1809"/>
<accession>A0A1L6RDV0</accession>
<evidence type="ECO:0000313" key="7">
    <source>
        <dbReference type="Proteomes" id="UP000185473"/>
    </source>
</evidence>
<evidence type="ECO:0000256" key="1">
    <source>
        <dbReference type="ARBA" id="ARBA00009156"/>
    </source>
</evidence>
<keyword evidence="7" id="KW-1185">Reference proteome</keyword>
<dbReference type="InterPro" id="IPR018485">
    <property type="entry name" value="FGGY_C"/>
</dbReference>
<protein>
    <submittedName>
        <fullName evidence="6">Ribulokinase</fullName>
    </submittedName>
</protein>
<feature type="domain" description="Carbohydrate kinase FGGY C-terminal" evidence="5">
    <location>
        <begin position="276"/>
        <end position="470"/>
    </location>
</feature>
<dbReference type="PANTHER" id="PTHR43095:SF5">
    <property type="entry name" value="XYLULOSE KINASE"/>
    <property type="match status" value="1"/>
</dbReference>
<proteinExistence type="inferred from homology"/>
<dbReference type="RefSeq" id="WP_075270400.1">
    <property type="nucleotide sequence ID" value="NZ_CP014332.1"/>
</dbReference>
<dbReference type="Pfam" id="PF02782">
    <property type="entry name" value="FGGY_C"/>
    <property type="match status" value="1"/>
</dbReference>
<dbReference type="CDD" id="cd07809">
    <property type="entry name" value="ASKHA_NBD_FGGY_BaXK-like"/>
    <property type="match status" value="1"/>
</dbReference>
<organism evidence="6 7">
    <name type="scientific">Weissella jogaejeotgali</name>
    <dbReference type="NCBI Taxonomy" id="1631871"/>
    <lineage>
        <taxon>Bacteria</taxon>
        <taxon>Bacillati</taxon>
        <taxon>Bacillota</taxon>
        <taxon>Bacilli</taxon>
        <taxon>Lactobacillales</taxon>
        <taxon>Lactobacillaceae</taxon>
        <taxon>Weissella</taxon>
    </lineage>
</organism>
<sequence length="539" mass="58393">MNKEQIQEQITTGQAALGVEFGSTRIKAVLVATDSSVIAVGSHNWENKLENGVWTYSLEDVWSGLQSAYKNLTDVVADEYDVKVTKLSSFGIAAMMHGYLVFDKNDKSLVPFRTWRNAITGESAAALTKLFDFNIPQRWSIAHLYQAILNQETHVKEINYLTTLAGYVHWRLTGEKVIGIGDASGVFPIDEETHDYNQAMMDKFNAFKSVQQYLWQLRDILPTIKLAGEEAGRLTEEGAKLLDPSGSLESGAVAAAPEGDAGTGMVSTNSVKKRTANVSAGTSAFAMVVLEKELSQVNENIDMVTTPDGSPVAMVHINNSTSEINSWARVFTEFAAAIGATVTGGEIFSALFNSVLKSDPDAGGLLSYGYHSGENITGMDEGRPLFVRKPNAKFTLANLMRMHLYSAFGAMKIGLDVLAKEKVAMDSVVAQGGIFTTPVVAQKILAGVMDAPVTLMKNAGEGGPWGMAVLSQFVVSHKDGQSLADYLEDEVFQSQESTTIEPDPEDVAGFGKFMEEYKAGLSIEQTAIDQMPVETSKED</sequence>
<dbReference type="InterPro" id="IPR050406">
    <property type="entry name" value="FGGY_Carb_Kinase"/>
</dbReference>
<dbReference type="GO" id="GO:0005975">
    <property type="term" value="P:carbohydrate metabolic process"/>
    <property type="evidence" value="ECO:0007669"/>
    <property type="project" value="InterPro"/>
</dbReference>
<name>A0A1L6RDV0_9LACO</name>
<dbReference type="OrthoDB" id="9760563at2"/>
<gene>
    <name evidence="6" type="ORF">FOL01_1809</name>
</gene>
<dbReference type="InterPro" id="IPR043129">
    <property type="entry name" value="ATPase_NBD"/>
</dbReference>
<evidence type="ECO:0000313" key="6">
    <source>
        <dbReference type="EMBL" id="APS42668.1"/>
    </source>
</evidence>
<dbReference type="SUPFAM" id="SSF53067">
    <property type="entry name" value="Actin-like ATPase domain"/>
    <property type="match status" value="2"/>
</dbReference>
<evidence type="ECO:0000259" key="4">
    <source>
        <dbReference type="Pfam" id="PF00370"/>
    </source>
</evidence>
<dbReference type="AlphaFoldDB" id="A0A1L6RDV0"/>
<dbReference type="Gene3D" id="3.30.420.40">
    <property type="match status" value="2"/>
</dbReference>
<keyword evidence="3 6" id="KW-0418">Kinase</keyword>
<comment type="similarity">
    <text evidence="1">Belongs to the FGGY kinase family.</text>
</comment>
<reference evidence="6 7" key="1">
    <citation type="submission" date="2016-02" db="EMBL/GenBank/DDBJ databases">
        <title>Complete Genome Sequence of Weissella jogaejeotgali FOL01.</title>
        <authorList>
            <person name="Lee J.-H."/>
            <person name="Ku H.-J."/>
        </authorList>
    </citation>
    <scope>NUCLEOTIDE SEQUENCE [LARGE SCALE GENOMIC DNA]</scope>
    <source>
        <strain evidence="6 7">FOL01</strain>
    </source>
</reference>
<dbReference type="PANTHER" id="PTHR43095">
    <property type="entry name" value="SUGAR KINASE"/>
    <property type="match status" value="1"/>
</dbReference>
<dbReference type="EMBL" id="CP014332">
    <property type="protein sequence ID" value="APS42668.1"/>
    <property type="molecule type" value="Genomic_DNA"/>
</dbReference>
<dbReference type="GO" id="GO:0016301">
    <property type="term" value="F:kinase activity"/>
    <property type="evidence" value="ECO:0007669"/>
    <property type="project" value="UniProtKB-KW"/>
</dbReference>